<evidence type="ECO:0000256" key="1">
    <source>
        <dbReference type="SAM" id="SignalP"/>
    </source>
</evidence>
<sequence length="232" mass="25208">MKKFHTGFIYLIITAILVLALSAPALSSAAYAHATLLESIQQQIYEILAAVGRIQARIEELIMEAAQPPVVAPVALPVEPLVGTETLSPSTELVWKFLPLPSAYLSEPLAILYRFSITGSTIDITIPSVTFTYNLSDVSIKNLEIYAFSDEFFSAPTFLRSSAAKQNRVGKQIGYLDAQSKTVTILFDQGPPSVTIPVGETYYFELRGTVVGKNRDAFLTIGAGELSSVTLE</sequence>
<feature type="signal peptide" evidence="1">
    <location>
        <begin position="1"/>
        <end position="34"/>
    </location>
</feature>
<evidence type="ECO:0000313" key="3">
    <source>
        <dbReference type="Proteomes" id="UP000178186"/>
    </source>
</evidence>
<name>A0A1G2GWS5_9BACT</name>
<evidence type="ECO:0000313" key="2">
    <source>
        <dbReference type="EMBL" id="OGZ54550.1"/>
    </source>
</evidence>
<gene>
    <name evidence="2" type="ORF">A3H64_00550</name>
</gene>
<dbReference type="EMBL" id="MHNY01000043">
    <property type="protein sequence ID" value="OGZ54550.1"/>
    <property type="molecule type" value="Genomic_DNA"/>
</dbReference>
<accession>A0A1G2GWS5</accession>
<feature type="chain" id="PRO_5009583033" description="Cohesin domain-containing protein" evidence="1">
    <location>
        <begin position="35"/>
        <end position="232"/>
    </location>
</feature>
<protein>
    <recommendedName>
        <fullName evidence="4">Cohesin domain-containing protein</fullName>
    </recommendedName>
</protein>
<keyword evidence="1" id="KW-0732">Signal</keyword>
<dbReference type="AlphaFoldDB" id="A0A1G2GWS5"/>
<evidence type="ECO:0008006" key="4">
    <source>
        <dbReference type="Google" id="ProtNLM"/>
    </source>
</evidence>
<proteinExistence type="predicted"/>
<comment type="caution">
    <text evidence="2">The sequence shown here is derived from an EMBL/GenBank/DDBJ whole genome shotgun (WGS) entry which is preliminary data.</text>
</comment>
<organism evidence="2 3">
    <name type="scientific">Candidatus Ryanbacteria bacterium RIFCSPLOWO2_02_FULL_45_11c</name>
    <dbReference type="NCBI Taxonomy" id="1802128"/>
    <lineage>
        <taxon>Bacteria</taxon>
        <taxon>Candidatus Ryaniibacteriota</taxon>
    </lineage>
</organism>
<dbReference type="STRING" id="1802128.A3H64_00550"/>
<dbReference type="Proteomes" id="UP000178186">
    <property type="component" value="Unassembled WGS sequence"/>
</dbReference>
<reference evidence="2 3" key="1">
    <citation type="journal article" date="2016" name="Nat. Commun.">
        <title>Thousands of microbial genomes shed light on interconnected biogeochemical processes in an aquifer system.</title>
        <authorList>
            <person name="Anantharaman K."/>
            <person name="Brown C.T."/>
            <person name="Hug L.A."/>
            <person name="Sharon I."/>
            <person name="Castelle C.J."/>
            <person name="Probst A.J."/>
            <person name="Thomas B.C."/>
            <person name="Singh A."/>
            <person name="Wilkins M.J."/>
            <person name="Karaoz U."/>
            <person name="Brodie E.L."/>
            <person name="Williams K.H."/>
            <person name="Hubbard S.S."/>
            <person name="Banfield J.F."/>
        </authorList>
    </citation>
    <scope>NUCLEOTIDE SEQUENCE [LARGE SCALE GENOMIC DNA]</scope>
</reference>